<name>A0A009SGC4_ACIBA</name>
<comment type="caution">
    <text evidence="1">The sequence shown here is derived from an EMBL/GenBank/DDBJ whole genome shotgun (WGS) entry which is preliminary data.</text>
</comment>
<gene>
    <name evidence="1" type="ORF">J529_0856</name>
</gene>
<accession>A0A009SGC4</accession>
<protein>
    <submittedName>
        <fullName evidence="1">Uncharacterized protein</fullName>
    </submittedName>
</protein>
<sequence length="48" mass="5740">MWKGWQFLEFAPSEMKKGNNFITPQGLLKKKKYGARHRIKQEGHDDYT</sequence>
<dbReference type="PATRIC" id="fig|1310630.3.peg.845"/>
<evidence type="ECO:0000313" key="1">
    <source>
        <dbReference type="EMBL" id="EXC52813.1"/>
    </source>
</evidence>
<dbReference type="Proteomes" id="UP000020735">
    <property type="component" value="Unassembled WGS sequence"/>
</dbReference>
<dbReference type="AlphaFoldDB" id="A0A009SGC4"/>
<evidence type="ECO:0000313" key="2">
    <source>
        <dbReference type="Proteomes" id="UP000020735"/>
    </source>
</evidence>
<reference evidence="1 2" key="1">
    <citation type="submission" date="2014-02" db="EMBL/GenBank/DDBJ databases">
        <title>Comparative genomics and transcriptomics to identify genetic mechanisms underlying the emergence of carbapenem resistant Acinetobacter baumannii (CRAb).</title>
        <authorList>
            <person name="Harris A.D."/>
            <person name="Johnson K.J."/>
            <person name="George J."/>
            <person name="Shefchek K."/>
            <person name="Daugherty S.C."/>
            <person name="Parankush S."/>
            <person name="Sadzewicz L."/>
            <person name="Tallon L."/>
            <person name="Sengamalay N."/>
            <person name="Hazen T.H."/>
            <person name="Rasko D.A."/>
        </authorList>
    </citation>
    <scope>NUCLEOTIDE SEQUENCE [LARGE SCALE GENOMIC DNA]</scope>
    <source>
        <strain evidence="1 2">99063</strain>
    </source>
</reference>
<proteinExistence type="predicted"/>
<dbReference type="EMBL" id="JEXJ01000009">
    <property type="protein sequence ID" value="EXC52813.1"/>
    <property type="molecule type" value="Genomic_DNA"/>
</dbReference>
<organism evidence="1 2">
    <name type="scientific">Acinetobacter baumannii 99063</name>
    <dbReference type="NCBI Taxonomy" id="1310630"/>
    <lineage>
        <taxon>Bacteria</taxon>
        <taxon>Pseudomonadati</taxon>
        <taxon>Pseudomonadota</taxon>
        <taxon>Gammaproteobacteria</taxon>
        <taxon>Moraxellales</taxon>
        <taxon>Moraxellaceae</taxon>
        <taxon>Acinetobacter</taxon>
        <taxon>Acinetobacter calcoaceticus/baumannii complex</taxon>
    </lineage>
</organism>